<name>A0A381VQJ6_9ZZZZ</name>
<reference evidence="1" key="1">
    <citation type="submission" date="2018-05" db="EMBL/GenBank/DDBJ databases">
        <authorList>
            <person name="Lanie J.A."/>
            <person name="Ng W.-L."/>
            <person name="Kazmierczak K.M."/>
            <person name="Andrzejewski T.M."/>
            <person name="Davidsen T.M."/>
            <person name="Wayne K.J."/>
            <person name="Tettelin H."/>
            <person name="Glass J.I."/>
            <person name="Rusch D."/>
            <person name="Podicherti R."/>
            <person name="Tsui H.-C.T."/>
            <person name="Winkler M.E."/>
        </authorList>
    </citation>
    <scope>NUCLEOTIDE SEQUENCE</scope>
</reference>
<organism evidence="1">
    <name type="scientific">marine metagenome</name>
    <dbReference type="NCBI Taxonomy" id="408172"/>
    <lineage>
        <taxon>unclassified sequences</taxon>
        <taxon>metagenomes</taxon>
        <taxon>ecological metagenomes</taxon>
    </lineage>
</organism>
<proteinExistence type="predicted"/>
<accession>A0A381VQJ6</accession>
<dbReference type="EMBL" id="UINC01009493">
    <property type="protein sequence ID" value="SVA42569.1"/>
    <property type="molecule type" value="Genomic_DNA"/>
</dbReference>
<sequence>LYHQDCLVHFENAFSIKNYMLTDVFKSLNHSVIDLSHYSEELTNVNTREHLNIVKRSLS</sequence>
<gene>
    <name evidence="1" type="ORF">METZ01_LOCUS95423</name>
</gene>
<evidence type="ECO:0000313" key="1">
    <source>
        <dbReference type="EMBL" id="SVA42569.1"/>
    </source>
</evidence>
<feature type="non-terminal residue" evidence="1">
    <location>
        <position position="1"/>
    </location>
</feature>
<protein>
    <submittedName>
        <fullName evidence="1">Uncharacterized protein</fullName>
    </submittedName>
</protein>
<dbReference type="AlphaFoldDB" id="A0A381VQJ6"/>